<protein>
    <recommendedName>
        <fullName evidence="3">START domain-containing protein</fullName>
    </recommendedName>
</protein>
<proteinExistence type="predicted"/>
<keyword evidence="2" id="KW-1185">Reference proteome</keyword>
<name>A0A1R2C898_9CILI</name>
<dbReference type="AlphaFoldDB" id="A0A1R2C898"/>
<accession>A0A1R2C898</accession>
<sequence>MGCCETRNGILDTQKIPEPALYESYNRPPSPVATEQPKPIIVITEEEKYALLNNFCLSLLEDYISKLISLPIWLSIIERNKIIVQCITGSVFTSKIPVVLAHVDFNFIISCKTIINYICFDRTWDSSIVKYEVKSTDEFFDVVIVKKFPFINRKYYCKVYVKENEKNASVIFIKNNEGKSGLDKDEVGEVVFIVINIQENDEGTALMIVSQVDSKQEISTGLAKMAAQEMYQWLMVLRIRCASNLPQTKQALQ</sequence>
<comment type="caution">
    <text evidence="1">The sequence shown here is derived from an EMBL/GenBank/DDBJ whole genome shotgun (WGS) entry which is preliminary data.</text>
</comment>
<organism evidence="1 2">
    <name type="scientific">Stentor coeruleus</name>
    <dbReference type="NCBI Taxonomy" id="5963"/>
    <lineage>
        <taxon>Eukaryota</taxon>
        <taxon>Sar</taxon>
        <taxon>Alveolata</taxon>
        <taxon>Ciliophora</taxon>
        <taxon>Postciliodesmatophora</taxon>
        <taxon>Heterotrichea</taxon>
        <taxon>Heterotrichida</taxon>
        <taxon>Stentoridae</taxon>
        <taxon>Stentor</taxon>
    </lineage>
</organism>
<dbReference type="Proteomes" id="UP000187209">
    <property type="component" value="Unassembled WGS sequence"/>
</dbReference>
<dbReference type="EMBL" id="MPUH01000243">
    <property type="protein sequence ID" value="OMJ85233.1"/>
    <property type="molecule type" value="Genomic_DNA"/>
</dbReference>
<evidence type="ECO:0008006" key="3">
    <source>
        <dbReference type="Google" id="ProtNLM"/>
    </source>
</evidence>
<evidence type="ECO:0000313" key="1">
    <source>
        <dbReference type="EMBL" id="OMJ85233.1"/>
    </source>
</evidence>
<reference evidence="1 2" key="1">
    <citation type="submission" date="2016-11" db="EMBL/GenBank/DDBJ databases">
        <title>The macronuclear genome of Stentor coeruleus: a giant cell with tiny introns.</title>
        <authorList>
            <person name="Slabodnick M."/>
            <person name="Ruby J.G."/>
            <person name="Reiff S.B."/>
            <person name="Swart E.C."/>
            <person name="Gosai S."/>
            <person name="Prabakaran S."/>
            <person name="Witkowska E."/>
            <person name="Larue G.E."/>
            <person name="Fisher S."/>
            <person name="Freeman R.M."/>
            <person name="Gunawardena J."/>
            <person name="Chu W."/>
            <person name="Stover N.A."/>
            <person name="Gregory B.D."/>
            <person name="Nowacki M."/>
            <person name="Derisi J."/>
            <person name="Roy S.W."/>
            <person name="Marshall W.F."/>
            <person name="Sood P."/>
        </authorList>
    </citation>
    <scope>NUCLEOTIDE SEQUENCE [LARGE SCALE GENOMIC DNA]</scope>
    <source>
        <strain evidence="1">WM001</strain>
    </source>
</reference>
<evidence type="ECO:0000313" key="2">
    <source>
        <dbReference type="Proteomes" id="UP000187209"/>
    </source>
</evidence>
<gene>
    <name evidence="1" type="ORF">SteCoe_13467</name>
</gene>